<dbReference type="InterPro" id="IPR000914">
    <property type="entry name" value="SBP_5_dom"/>
</dbReference>
<dbReference type="Gene3D" id="3.10.105.10">
    <property type="entry name" value="Dipeptide-binding Protein, Domain 3"/>
    <property type="match status" value="1"/>
</dbReference>
<reference evidence="3" key="2">
    <citation type="submission" date="2020-09" db="EMBL/GenBank/DDBJ databases">
        <authorList>
            <person name="Sun Q."/>
            <person name="Zhou Y."/>
        </authorList>
    </citation>
    <scope>NUCLEOTIDE SEQUENCE</scope>
    <source>
        <strain evidence="3">CGMCC 4.7306</strain>
    </source>
</reference>
<feature type="signal peptide" evidence="1">
    <location>
        <begin position="1"/>
        <end position="20"/>
    </location>
</feature>
<sequence length="541" mass="58237">MRKFRLAVLVLAAASAMAMSACGGSTSGSSGSQTATKKITIAIAAEEIPYINPLNDNGSPGIQVAQALFAPLVRTNPATGKLQDVIAQSVTPNSDSTVWTIKIKSGLQFDDGEPLTAQDYVDSWNMTSQESRGWENAGFFSKIKGWDAMNPEVADGKKPPSNLPKKLSGLKVVDKTTFQVTLAQPFSQFGLTLQYLGAAPMAAKEREDPDAYKRKPIGMGPYKLKTSPWKTGTDLDLVKSPTYKGPFAPQADEVVFQFIPNAETAYNDFLAGNIDFTGVPASKMGTYKQDAPNQWVESPVAGNVYYLSYPLWDKQYASADVRKAISMAINRDTFAKLVGPATAAHGYIEAGLDGYRANSCGTSCQYDPAVAKTLLKQGGGFSGPLKIYYANDSSTGQVYAQAIGNMIRQNLGIKVTYIGKTSSDISDLADDRKLDGLRFSGWGHDYPSIEDDITPMFACYGDANFSQYCNKAVDAALAKGNSESDEQAAIKDYQHAEDLALADLPLAPLYSVSGVDLYSKQIKPQVSKYTGISGLYATFTP</sequence>
<comment type="caution">
    <text evidence="3">The sequence shown here is derived from an EMBL/GenBank/DDBJ whole genome shotgun (WGS) entry which is preliminary data.</text>
</comment>
<dbReference type="InterPro" id="IPR030678">
    <property type="entry name" value="Peptide/Ni-bd"/>
</dbReference>
<dbReference type="RefSeq" id="WP_188893644.1">
    <property type="nucleotide sequence ID" value="NZ_BMMZ01000001.1"/>
</dbReference>
<reference evidence="3" key="1">
    <citation type="journal article" date="2014" name="Int. J. Syst. Evol. Microbiol.">
        <title>Complete genome sequence of Corynebacterium casei LMG S-19264T (=DSM 44701T), isolated from a smear-ripened cheese.</title>
        <authorList>
            <consortium name="US DOE Joint Genome Institute (JGI-PGF)"/>
            <person name="Walter F."/>
            <person name="Albersmeier A."/>
            <person name="Kalinowski J."/>
            <person name="Ruckert C."/>
        </authorList>
    </citation>
    <scope>NUCLEOTIDE SEQUENCE</scope>
    <source>
        <strain evidence="3">CGMCC 4.7306</strain>
    </source>
</reference>
<keyword evidence="1" id="KW-0732">Signal</keyword>
<dbReference type="Proteomes" id="UP000613840">
    <property type="component" value="Unassembled WGS sequence"/>
</dbReference>
<dbReference type="Pfam" id="PF00496">
    <property type="entry name" value="SBP_bac_5"/>
    <property type="match status" value="1"/>
</dbReference>
<name>A0A917S0R6_9ACTN</name>
<dbReference type="GO" id="GO:0015833">
    <property type="term" value="P:peptide transport"/>
    <property type="evidence" value="ECO:0007669"/>
    <property type="project" value="TreeGrafter"/>
</dbReference>
<feature type="chain" id="PRO_5038854394" evidence="1">
    <location>
        <begin position="21"/>
        <end position="541"/>
    </location>
</feature>
<accession>A0A917S0R6</accession>
<dbReference type="SUPFAM" id="SSF53850">
    <property type="entry name" value="Periplasmic binding protein-like II"/>
    <property type="match status" value="1"/>
</dbReference>
<proteinExistence type="predicted"/>
<dbReference type="Gene3D" id="3.40.190.10">
    <property type="entry name" value="Periplasmic binding protein-like II"/>
    <property type="match status" value="1"/>
</dbReference>
<keyword evidence="4" id="KW-1185">Reference proteome</keyword>
<dbReference type="GO" id="GO:0043190">
    <property type="term" value="C:ATP-binding cassette (ABC) transporter complex"/>
    <property type="evidence" value="ECO:0007669"/>
    <property type="project" value="InterPro"/>
</dbReference>
<dbReference type="CDD" id="cd00995">
    <property type="entry name" value="PBP2_NikA_DppA_OppA_like"/>
    <property type="match status" value="1"/>
</dbReference>
<organism evidence="3 4">
    <name type="scientific">Microlunatus endophyticus</name>
    <dbReference type="NCBI Taxonomy" id="1716077"/>
    <lineage>
        <taxon>Bacteria</taxon>
        <taxon>Bacillati</taxon>
        <taxon>Actinomycetota</taxon>
        <taxon>Actinomycetes</taxon>
        <taxon>Propionibacteriales</taxon>
        <taxon>Propionibacteriaceae</taxon>
        <taxon>Microlunatus</taxon>
    </lineage>
</organism>
<dbReference type="PIRSF" id="PIRSF002741">
    <property type="entry name" value="MppA"/>
    <property type="match status" value="1"/>
</dbReference>
<dbReference type="GO" id="GO:1904680">
    <property type="term" value="F:peptide transmembrane transporter activity"/>
    <property type="evidence" value="ECO:0007669"/>
    <property type="project" value="TreeGrafter"/>
</dbReference>
<evidence type="ECO:0000259" key="2">
    <source>
        <dbReference type="Pfam" id="PF00496"/>
    </source>
</evidence>
<dbReference type="PANTHER" id="PTHR30290">
    <property type="entry name" value="PERIPLASMIC BINDING COMPONENT OF ABC TRANSPORTER"/>
    <property type="match status" value="1"/>
</dbReference>
<dbReference type="EMBL" id="BMMZ01000001">
    <property type="protein sequence ID" value="GGL50445.1"/>
    <property type="molecule type" value="Genomic_DNA"/>
</dbReference>
<evidence type="ECO:0000313" key="4">
    <source>
        <dbReference type="Proteomes" id="UP000613840"/>
    </source>
</evidence>
<dbReference type="PROSITE" id="PS51257">
    <property type="entry name" value="PROKAR_LIPOPROTEIN"/>
    <property type="match status" value="1"/>
</dbReference>
<evidence type="ECO:0000313" key="3">
    <source>
        <dbReference type="EMBL" id="GGL50445.1"/>
    </source>
</evidence>
<evidence type="ECO:0000256" key="1">
    <source>
        <dbReference type="SAM" id="SignalP"/>
    </source>
</evidence>
<dbReference type="Gene3D" id="3.90.76.10">
    <property type="entry name" value="Dipeptide-binding Protein, Domain 1"/>
    <property type="match status" value="1"/>
</dbReference>
<dbReference type="PANTHER" id="PTHR30290:SF83">
    <property type="entry name" value="ABC TRANSPORTER SUBSTRATE-BINDING PROTEIN"/>
    <property type="match status" value="1"/>
</dbReference>
<dbReference type="AlphaFoldDB" id="A0A917S0R6"/>
<dbReference type="InterPro" id="IPR039424">
    <property type="entry name" value="SBP_5"/>
</dbReference>
<feature type="domain" description="Solute-binding protein family 5" evidence="2">
    <location>
        <begin position="83"/>
        <end position="462"/>
    </location>
</feature>
<protein>
    <submittedName>
        <fullName evidence="3">Peptide ABC transporter substrate-binding protein</fullName>
    </submittedName>
</protein>
<dbReference type="GO" id="GO:0042597">
    <property type="term" value="C:periplasmic space"/>
    <property type="evidence" value="ECO:0007669"/>
    <property type="project" value="UniProtKB-ARBA"/>
</dbReference>
<gene>
    <name evidence="3" type="ORF">GCM10011575_05910</name>
</gene>